<comment type="caution">
    <text evidence="2">The sequence shown here is derived from an EMBL/GenBank/DDBJ whole genome shotgun (WGS) entry which is preliminary data.</text>
</comment>
<name>A0A0F9B9A7_9ZZZZ</name>
<gene>
    <name evidence="2" type="ORF">LCGC14_2474450</name>
</gene>
<dbReference type="EMBL" id="LAZR01038827">
    <property type="protein sequence ID" value="KKL18544.1"/>
    <property type="molecule type" value="Genomic_DNA"/>
</dbReference>
<dbReference type="AlphaFoldDB" id="A0A0F9B9A7"/>
<feature type="compositionally biased region" description="Basic and acidic residues" evidence="1">
    <location>
        <begin position="1"/>
        <end position="11"/>
    </location>
</feature>
<evidence type="ECO:0000313" key="2">
    <source>
        <dbReference type="EMBL" id="KKL18544.1"/>
    </source>
</evidence>
<protein>
    <submittedName>
        <fullName evidence="2">Uncharacterized protein</fullName>
    </submittedName>
</protein>
<feature type="non-terminal residue" evidence="2">
    <location>
        <position position="1"/>
    </location>
</feature>
<evidence type="ECO:0000256" key="1">
    <source>
        <dbReference type="SAM" id="MobiDB-lite"/>
    </source>
</evidence>
<feature type="region of interest" description="Disordered" evidence="1">
    <location>
        <begin position="1"/>
        <end position="22"/>
    </location>
</feature>
<organism evidence="2">
    <name type="scientific">marine sediment metagenome</name>
    <dbReference type="NCBI Taxonomy" id="412755"/>
    <lineage>
        <taxon>unclassified sequences</taxon>
        <taxon>metagenomes</taxon>
        <taxon>ecological metagenomes</taxon>
    </lineage>
</organism>
<reference evidence="2" key="1">
    <citation type="journal article" date="2015" name="Nature">
        <title>Complex archaea that bridge the gap between prokaryotes and eukaryotes.</title>
        <authorList>
            <person name="Spang A."/>
            <person name="Saw J.H."/>
            <person name="Jorgensen S.L."/>
            <person name="Zaremba-Niedzwiedzka K."/>
            <person name="Martijn J."/>
            <person name="Lind A.E."/>
            <person name="van Eijk R."/>
            <person name="Schleper C."/>
            <person name="Guy L."/>
            <person name="Ettema T.J."/>
        </authorList>
    </citation>
    <scope>NUCLEOTIDE SEQUENCE</scope>
</reference>
<accession>A0A0F9B9A7</accession>
<proteinExistence type="predicted"/>
<sequence>GMTVEFKDIRLKQLPPASQSEE</sequence>